<sequence length="250" mass="28585">IECATDISVGIGNSLGHFKMAWNNTATNILGGKRSSMKDNYLLQRPVLGAPAKLCCATNEAPSQIHGVQTMKSDCVADVIPWRHDFKPNSKWPQVDGRKMRFFSDYQHNNAPSNCNDDVGKRCFKQPGKKRTFDKEYTDSINFKTNVGRRAECGSMFALLSHKYQYEWIEQMQEKLEAEHLKKYQKEQLRRCRPQDTHASYLRAMKQMDKSAALREMARQGYEAVARINSQYYCPCRQPACPQPNCGACP</sequence>
<proteinExistence type="predicted"/>
<organism evidence="1">
    <name type="scientific">Schistocephalus solidus</name>
    <name type="common">Tapeworm</name>
    <dbReference type="NCBI Taxonomy" id="70667"/>
    <lineage>
        <taxon>Eukaryota</taxon>
        <taxon>Metazoa</taxon>
        <taxon>Spiralia</taxon>
        <taxon>Lophotrochozoa</taxon>
        <taxon>Platyhelminthes</taxon>
        <taxon>Cestoda</taxon>
        <taxon>Eucestoda</taxon>
        <taxon>Diphyllobothriidea</taxon>
        <taxon>Diphyllobothriidae</taxon>
        <taxon>Schistocephalus</taxon>
    </lineage>
</organism>
<accession>A0A0V0J3N7</accession>
<reference evidence="1" key="1">
    <citation type="submission" date="2016-01" db="EMBL/GenBank/DDBJ databases">
        <title>Reference transcriptome for the parasite Schistocephalus solidus: insights into the molecular evolution of parasitism.</title>
        <authorList>
            <person name="Hebert F.O."/>
            <person name="Grambauer S."/>
            <person name="Barber I."/>
            <person name="Landry C.R."/>
            <person name="Aubin-Horth N."/>
        </authorList>
    </citation>
    <scope>NUCLEOTIDE SEQUENCE</scope>
</reference>
<dbReference type="EMBL" id="GEEE01003032">
    <property type="protein sequence ID" value="JAP60193.1"/>
    <property type="molecule type" value="Transcribed_RNA"/>
</dbReference>
<protein>
    <submittedName>
        <fullName evidence="1">Uncharacterized protein</fullName>
    </submittedName>
</protein>
<gene>
    <name evidence="1" type="ORF">TR119802</name>
</gene>
<evidence type="ECO:0000313" key="1">
    <source>
        <dbReference type="EMBL" id="JAP60193.1"/>
    </source>
</evidence>
<name>A0A0V0J3N7_SCHSO</name>
<feature type="non-terminal residue" evidence="1">
    <location>
        <position position="1"/>
    </location>
</feature>
<dbReference type="AlphaFoldDB" id="A0A0V0J3N7"/>